<dbReference type="AlphaFoldDB" id="A0A674NUB2"/>
<accession>A0A674NUB2</accession>
<evidence type="ECO:0000313" key="1">
    <source>
        <dbReference type="Ensembl" id="ENSTRUP00000077273.1"/>
    </source>
</evidence>
<reference evidence="1" key="1">
    <citation type="journal article" date="2011" name="Genome Biol. Evol.">
        <title>Integration of the genetic map and genome assembly of fugu facilitates insights into distinct features of genome evolution in teleosts and mammals.</title>
        <authorList>
            <person name="Kai W."/>
            <person name="Kikuchi K."/>
            <person name="Tohari S."/>
            <person name="Chew A.K."/>
            <person name="Tay A."/>
            <person name="Fujiwara A."/>
            <person name="Hosoya S."/>
            <person name="Suetake H."/>
            <person name="Naruse K."/>
            <person name="Brenner S."/>
            <person name="Suzuki Y."/>
            <person name="Venkatesh B."/>
        </authorList>
    </citation>
    <scope>NUCLEOTIDE SEQUENCE [LARGE SCALE GENOMIC DNA]</scope>
</reference>
<dbReference type="InParanoid" id="A0A674NUB2"/>
<organism evidence="1 2">
    <name type="scientific">Takifugu rubripes</name>
    <name type="common">Japanese pufferfish</name>
    <name type="synonym">Fugu rubripes</name>
    <dbReference type="NCBI Taxonomy" id="31033"/>
    <lineage>
        <taxon>Eukaryota</taxon>
        <taxon>Metazoa</taxon>
        <taxon>Chordata</taxon>
        <taxon>Craniata</taxon>
        <taxon>Vertebrata</taxon>
        <taxon>Euteleostomi</taxon>
        <taxon>Actinopterygii</taxon>
        <taxon>Neopterygii</taxon>
        <taxon>Teleostei</taxon>
        <taxon>Neoteleostei</taxon>
        <taxon>Acanthomorphata</taxon>
        <taxon>Eupercaria</taxon>
        <taxon>Tetraodontiformes</taxon>
        <taxon>Tetradontoidea</taxon>
        <taxon>Tetraodontidae</taxon>
        <taxon>Takifugu</taxon>
    </lineage>
</organism>
<name>A0A674NUB2_TAKRU</name>
<keyword evidence="2" id="KW-1185">Reference proteome</keyword>
<proteinExistence type="predicted"/>
<dbReference type="Ensembl" id="ENSTRUT00000063968.1">
    <property type="protein sequence ID" value="ENSTRUP00000077273.1"/>
    <property type="gene ID" value="ENSTRUG00000026063.1"/>
</dbReference>
<sequence length="53" mass="5870">MKDISSPVRGPRDITGRVETHLCNHDSSFCFTAFPNKKSVVAILTSTAPKRHD</sequence>
<protein>
    <submittedName>
        <fullName evidence="1">Uncharacterized protein</fullName>
    </submittedName>
</protein>
<evidence type="ECO:0000313" key="2">
    <source>
        <dbReference type="Proteomes" id="UP000005226"/>
    </source>
</evidence>
<reference evidence="1" key="3">
    <citation type="submission" date="2025-09" db="UniProtKB">
        <authorList>
            <consortium name="Ensembl"/>
        </authorList>
    </citation>
    <scope>IDENTIFICATION</scope>
</reference>
<dbReference type="Proteomes" id="UP000005226">
    <property type="component" value="Unplaced"/>
</dbReference>
<reference evidence="1" key="2">
    <citation type="submission" date="2025-08" db="UniProtKB">
        <authorList>
            <consortium name="Ensembl"/>
        </authorList>
    </citation>
    <scope>IDENTIFICATION</scope>
</reference>